<gene>
    <name evidence="2" type="ORF">J7W16_07585</name>
</gene>
<dbReference type="EMBL" id="JAGKSQ010000003">
    <property type="protein sequence ID" value="MBP3950993.1"/>
    <property type="molecule type" value="Genomic_DNA"/>
</dbReference>
<reference evidence="2" key="1">
    <citation type="submission" date="2021-03" db="EMBL/GenBank/DDBJ databases">
        <title>Bacillus suaedae sp. nov., isolated from Suaeda aralocaspica.</title>
        <authorList>
            <person name="Lei R.F.R."/>
        </authorList>
    </citation>
    <scope>NUCLEOTIDE SEQUENCE</scope>
    <source>
        <strain evidence="2">YZJH907-2</strain>
    </source>
</reference>
<keyword evidence="1" id="KW-0472">Membrane</keyword>
<dbReference type="Proteomes" id="UP000678228">
    <property type="component" value="Unassembled WGS sequence"/>
</dbReference>
<feature type="transmembrane region" description="Helical" evidence="1">
    <location>
        <begin position="66"/>
        <end position="89"/>
    </location>
</feature>
<evidence type="ECO:0000313" key="2">
    <source>
        <dbReference type="EMBL" id="MBP3950993.1"/>
    </source>
</evidence>
<proteinExistence type="predicted"/>
<keyword evidence="3" id="KW-1185">Reference proteome</keyword>
<protein>
    <submittedName>
        <fullName evidence="2">Transposase</fullName>
    </submittedName>
</protein>
<dbReference type="RefSeq" id="WP_210596702.1">
    <property type="nucleotide sequence ID" value="NZ_JAGKSQ010000003.1"/>
</dbReference>
<evidence type="ECO:0000256" key="1">
    <source>
        <dbReference type="SAM" id="Phobius"/>
    </source>
</evidence>
<comment type="caution">
    <text evidence="2">The sequence shown here is derived from an EMBL/GenBank/DDBJ whole genome shotgun (WGS) entry which is preliminary data.</text>
</comment>
<sequence>MELVIVLSIIIVPISMYFIQKKWSRAHVIFNFLALLSFAIFAFITADSISAILITDEVFMTTIHGIFLNLWFLTSGAYLGFYILLRLIYLSVIERG</sequence>
<keyword evidence="1" id="KW-1133">Transmembrane helix</keyword>
<organism evidence="2 3">
    <name type="scientific">Halalkalibacter suaedae</name>
    <dbReference type="NCBI Taxonomy" id="2822140"/>
    <lineage>
        <taxon>Bacteria</taxon>
        <taxon>Bacillati</taxon>
        <taxon>Bacillota</taxon>
        <taxon>Bacilli</taxon>
        <taxon>Bacillales</taxon>
        <taxon>Bacillaceae</taxon>
        <taxon>Halalkalibacter</taxon>
    </lineage>
</organism>
<feature type="transmembrane region" description="Helical" evidence="1">
    <location>
        <begin position="28"/>
        <end position="54"/>
    </location>
</feature>
<evidence type="ECO:0000313" key="3">
    <source>
        <dbReference type="Proteomes" id="UP000678228"/>
    </source>
</evidence>
<dbReference type="AlphaFoldDB" id="A0A940WSK2"/>
<accession>A0A940WSK2</accession>
<name>A0A940WSK2_9BACI</name>
<keyword evidence="1" id="KW-0812">Transmembrane</keyword>